<proteinExistence type="predicted"/>
<dbReference type="AlphaFoldDB" id="A0A5C7FNY9"/>
<dbReference type="RefSeq" id="WP_147930866.1">
    <property type="nucleotide sequence ID" value="NZ_VOXD01000015.1"/>
</dbReference>
<dbReference type="InterPro" id="IPR013610">
    <property type="entry name" value="ArdC_N"/>
</dbReference>
<dbReference type="Pfam" id="PF18818">
    <property type="entry name" value="MPTase-PolyVal"/>
    <property type="match status" value="1"/>
</dbReference>
<dbReference type="OrthoDB" id="9792687at2"/>
<keyword evidence="5" id="KW-1185">Reference proteome</keyword>
<comment type="caution">
    <text evidence="4">The sequence shown here is derived from an EMBL/GenBank/DDBJ whole genome shotgun (WGS) entry which is preliminary data.</text>
</comment>
<dbReference type="PIRSF" id="PIRSF037112">
    <property type="entry name" value="Antirestriction_ArdC"/>
    <property type="match status" value="1"/>
</dbReference>
<dbReference type="Pfam" id="PF08401">
    <property type="entry name" value="ArdcN"/>
    <property type="match status" value="1"/>
</dbReference>
<feature type="domain" description="N-terminal" evidence="2">
    <location>
        <begin position="14"/>
        <end position="107"/>
    </location>
</feature>
<gene>
    <name evidence="4" type="ORF">FUA23_11385</name>
</gene>
<evidence type="ECO:0000313" key="4">
    <source>
        <dbReference type="EMBL" id="TXF89340.1"/>
    </source>
</evidence>
<accession>A0A5C7FNY9</accession>
<evidence type="ECO:0000259" key="2">
    <source>
        <dbReference type="Pfam" id="PF08401"/>
    </source>
</evidence>
<dbReference type="Proteomes" id="UP000321907">
    <property type="component" value="Unassembled WGS sequence"/>
</dbReference>
<organism evidence="4 5">
    <name type="scientific">Neolewinella aurantiaca</name>
    <dbReference type="NCBI Taxonomy" id="2602767"/>
    <lineage>
        <taxon>Bacteria</taxon>
        <taxon>Pseudomonadati</taxon>
        <taxon>Bacteroidota</taxon>
        <taxon>Saprospiria</taxon>
        <taxon>Saprospirales</taxon>
        <taxon>Lewinellaceae</taxon>
        <taxon>Neolewinella</taxon>
    </lineage>
</organism>
<dbReference type="EMBL" id="VOXD01000015">
    <property type="protein sequence ID" value="TXF89340.1"/>
    <property type="molecule type" value="Genomic_DNA"/>
</dbReference>
<dbReference type="GO" id="GO:0003697">
    <property type="term" value="F:single-stranded DNA binding"/>
    <property type="evidence" value="ECO:0007669"/>
    <property type="project" value="InterPro"/>
</dbReference>
<feature type="compositionally biased region" description="Basic and acidic residues" evidence="1">
    <location>
        <begin position="240"/>
        <end position="250"/>
    </location>
</feature>
<protein>
    <submittedName>
        <fullName evidence="4">DUF1738 domain-containing protein</fullName>
    </submittedName>
</protein>
<evidence type="ECO:0000256" key="1">
    <source>
        <dbReference type="SAM" id="MobiDB-lite"/>
    </source>
</evidence>
<reference evidence="4 5" key="1">
    <citation type="submission" date="2019-08" db="EMBL/GenBank/DDBJ databases">
        <title>Lewinella sp. strain SSH13 Genome sequencing and assembly.</title>
        <authorList>
            <person name="Kim I."/>
        </authorList>
    </citation>
    <scope>NUCLEOTIDE SEQUENCE [LARGE SCALE GENOMIC DNA]</scope>
    <source>
        <strain evidence="4 5">SSH13</strain>
    </source>
</reference>
<sequence>MPSKTKRAPRVKPDLYQVITNKVIELLEAGTVPWQRPWNQYGLARNYATGHVYTGINAFLLNFFPNFDVPFYLTYKQAQALGGQVRKGAKAETVYFFKTLYKNVDGKILKAAELAKLKESSPSGGWGAAIPMPRTFHLFNIADIDGINFEIPELKENPSAPIEACDNFVASFPLWGPGGLEIRHDDLNHAFYTPKADRINMPPLPRFHSPEAYYKTLFHETIHSTGHASRLSRPGITLPKEQRKPGSETHAQEELIAELGAVYLCQHAGITVAPPLGAGGLENAAAYIDSYLQLLKNDKRFLFQASSQAQKAVNFLLEVPT</sequence>
<evidence type="ECO:0000259" key="3">
    <source>
        <dbReference type="Pfam" id="PF18818"/>
    </source>
</evidence>
<feature type="region of interest" description="Disordered" evidence="1">
    <location>
        <begin position="225"/>
        <end position="250"/>
    </location>
</feature>
<dbReference type="InterPro" id="IPR041459">
    <property type="entry name" value="MPTase-PolyVal"/>
</dbReference>
<dbReference type="InterPro" id="IPR017113">
    <property type="entry name" value="Antirestriction_ArdC"/>
</dbReference>
<name>A0A5C7FNY9_9BACT</name>
<evidence type="ECO:0000313" key="5">
    <source>
        <dbReference type="Proteomes" id="UP000321907"/>
    </source>
</evidence>
<feature type="domain" description="Polyvalent protein metallopeptidase" evidence="3">
    <location>
        <begin position="179"/>
        <end position="308"/>
    </location>
</feature>